<accession>A0A7W5ZXM6</accession>
<protein>
    <submittedName>
        <fullName evidence="1">Uncharacterized protein</fullName>
    </submittedName>
</protein>
<evidence type="ECO:0000313" key="1">
    <source>
        <dbReference type="EMBL" id="MBB3861013.1"/>
    </source>
</evidence>
<dbReference type="Proteomes" id="UP000562395">
    <property type="component" value="Unassembled WGS sequence"/>
</dbReference>
<comment type="caution">
    <text evidence="1">The sequence shown here is derived from an EMBL/GenBank/DDBJ whole genome shotgun (WGS) entry which is preliminary data.</text>
</comment>
<gene>
    <name evidence="1" type="ORF">GGQ88_002285</name>
</gene>
<organism evidence="1 2">
    <name type="scientific">Novosphingobium hassiacum</name>
    <dbReference type="NCBI Taxonomy" id="173676"/>
    <lineage>
        <taxon>Bacteria</taxon>
        <taxon>Pseudomonadati</taxon>
        <taxon>Pseudomonadota</taxon>
        <taxon>Alphaproteobacteria</taxon>
        <taxon>Sphingomonadales</taxon>
        <taxon>Sphingomonadaceae</taxon>
        <taxon>Novosphingobium</taxon>
    </lineage>
</organism>
<dbReference type="AlphaFoldDB" id="A0A7W5ZXM6"/>
<proteinExistence type="predicted"/>
<keyword evidence="2" id="KW-1185">Reference proteome</keyword>
<dbReference type="EMBL" id="JACICY010000005">
    <property type="protein sequence ID" value="MBB3861013.1"/>
    <property type="molecule type" value="Genomic_DNA"/>
</dbReference>
<name>A0A7W5ZXM6_9SPHN</name>
<dbReference type="RefSeq" id="WP_183613280.1">
    <property type="nucleotide sequence ID" value="NZ_JACICY010000005.1"/>
</dbReference>
<reference evidence="1 2" key="1">
    <citation type="submission" date="2020-08" db="EMBL/GenBank/DDBJ databases">
        <title>Genomic Encyclopedia of Type Strains, Phase IV (KMG-IV): sequencing the most valuable type-strain genomes for metagenomic binning, comparative biology and taxonomic classification.</title>
        <authorList>
            <person name="Goeker M."/>
        </authorList>
    </citation>
    <scope>NUCLEOTIDE SEQUENCE [LARGE SCALE GENOMIC DNA]</scope>
    <source>
        <strain evidence="1 2">DSM 14552</strain>
    </source>
</reference>
<sequence length="142" mass="15841">MGRINPEVAYRPSSTGFNVAAICDCLYAIKGYVATKEAQQLAEVLLNPVPPTTSISAGCSDWRRRTGVKTSKPPVREQNGITMPRPGKCLDVWLAADELRREMGNNYKAISSRIQLESVQRGFNVGNVRTEMSRWKRFHSLA</sequence>
<evidence type="ECO:0000313" key="2">
    <source>
        <dbReference type="Proteomes" id="UP000562395"/>
    </source>
</evidence>